<protein>
    <submittedName>
        <fullName evidence="17">Polysaccharide export outer membrane protein</fullName>
    </submittedName>
</protein>
<accession>A0A3B0TEA5</accession>
<feature type="domain" description="Polysaccharide export protein N-terminal" evidence="15">
    <location>
        <begin position="81"/>
        <end position="174"/>
    </location>
</feature>
<keyword evidence="12" id="KW-0564">Palmitate</keyword>
<evidence type="ECO:0000259" key="16">
    <source>
        <dbReference type="Pfam" id="PF22461"/>
    </source>
</evidence>
<evidence type="ECO:0000256" key="4">
    <source>
        <dbReference type="ARBA" id="ARBA00022452"/>
    </source>
</evidence>
<dbReference type="AlphaFoldDB" id="A0A3B0TEA5"/>
<evidence type="ECO:0000256" key="8">
    <source>
        <dbReference type="ARBA" id="ARBA00023047"/>
    </source>
</evidence>
<dbReference type="Gene3D" id="3.10.560.10">
    <property type="entry name" value="Outer membrane lipoprotein wza domain like"/>
    <property type="match status" value="1"/>
</dbReference>
<dbReference type="GO" id="GO:0015288">
    <property type="term" value="F:porin activity"/>
    <property type="evidence" value="ECO:0007669"/>
    <property type="project" value="UniProtKB-KW"/>
</dbReference>
<organism evidence="17">
    <name type="scientific">hydrothermal vent metagenome</name>
    <dbReference type="NCBI Taxonomy" id="652676"/>
    <lineage>
        <taxon>unclassified sequences</taxon>
        <taxon>metagenomes</taxon>
        <taxon>ecological metagenomes</taxon>
    </lineage>
</organism>
<keyword evidence="8" id="KW-0625">Polysaccharide transport</keyword>
<reference evidence="17" key="1">
    <citation type="submission" date="2018-06" db="EMBL/GenBank/DDBJ databases">
        <authorList>
            <person name="Zhirakovskaya E."/>
        </authorList>
    </citation>
    <scope>NUCLEOTIDE SEQUENCE</scope>
</reference>
<evidence type="ECO:0000256" key="9">
    <source>
        <dbReference type="ARBA" id="ARBA00023065"/>
    </source>
</evidence>
<dbReference type="InterPro" id="IPR054765">
    <property type="entry name" value="SLBB_dom"/>
</dbReference>
<keyword evidence="5" id="KW-0762">Sugar transport</keyword>
<evidence type="ECO:0000313" key="17">
    <source>
        <dbReference type="EMBL" id="VAW12792.1"/>
    </source>
</evidence>
<keyword evidence="3" id="KW-0813">Transport</keyword>
<keyword evidence="10" id="KW-0626">Porin</keyword>
<sequence>MRPQVIHLQLAKKLCFFVDELTQFFFKLTLKKQSYKRLSYVLPLIVLTVSLSSCGNAKNATYFNKSSNIAYTNKVESLEPVIQLNDLLNITVSSVNPEATEMFNMTSNSVAQSSTNAGNTTRVSGYLVGQDGILRFPVLGNIEAVGKTKKALREEITTLLIDRKLLIEPIVDIRYLNYKISVLGEVKNPSVLTIPSEKISLLEALGLAGDITIYGRRDNITLIREENGVKRIRRIDLTTNEIFNSPYYYLQSNDIIYVEPNNAKIASSTGTKQWIPVILSAISLAIITVINLKPYKNP</sequence>
<keyword evidence="13" id="KW-0998">Cell outer membrane</keyword>
<evidence type="ECO:0000256" key="14">
    <source>
        <dbReference type="ARBA" id="ARBA00023288"/>
    </source>
</evidence>
<name>A0A3B0TEA5_9ZZZZ</name>
<dbReference type="GO" id="GO:0015159">
    <property type="term" value="F:polysaccharide transmembrane transporter activity"/>
    <property type="evidence" value="ECO:0007669"/>
    <property type="project" value="InterPro"/>
</dbReference>
<dbReference type="GO" id="GO:0009279">
    <property type="term" value="C:cell outer membrane"/>
    <property type="evidence" value="ECO:0007669"/>
    <property type="project" value="UniProtKB-SubCell"/>
</dbReference>
<gene>
    <name evidence="17" type="ORF">MNBD_BACTEROID03-197</name>
</gene>
<dbReference type="GO" id="GO:0006811">
    <property type="term" value="P:monoatomic ion transport"/>
    <property type="evidence" value="ECO:0007669"/>
    <property type="project" value="UniProtKB-KW"/>
</dbReference>
<evidence type="ECO:0000256" key="1">
    <source>
        <dbReference type="ARBA" id="ARBA00004571"/>
    </source>
</evidence>
<keyword evidence="14" id="KW-0449">Lipoprotein</keyword>
<evidence type="ECO:0000256" key="6">
    <source>
        <dbReference type="ARBA" id="ARBA00022692"/>
    </source>
</evidence>
<keyword evidence="4" id="KW-1134">Transmembrane beta strand</keyword>
<evidence type="ECO:0000256" key="5">
    <source>
        <dbReference type="ARBA" id="ARBA00022597"/>
    </source>
</evidence>
<evidence type="ECO:0000256" key="12">
    <source>
        <dbReference type="ARBA" id="ARBA00023139"/>
    </source>
</evidence>
<keyword evidence="9" id="KW-0406">Ion transport</keyword>
<comment type="similarity">
    <text evidence="2">Belongs to the BexD/CtrA/VexA family.</text>
</comment>
<evidence type="ECO:0000256" key="10">
    <source>
        <dbReference type="ARBA" id="ARBA00023114"/>
    </source>
</evidence>
<dbReference type="InterPro" id="IPR049712">
    <property type="entry name" value="Poly_export"/>
</dbReference>
<evidence type="ECO:0000256" key="7">
    <source>
        <dbReference type="ARBA" id="ARBA00022729"/>
    </source>
</evidence>
<dbReference type="PANTHER" id="PTHR33619:SF3">
    <property type="entry name" value="POLYSACCHARIDE EXPORT PROTEIN GFCE-RELATED"/>
    <property type="match status" value="1"/>
</dbReference>
<feature type="domain" description="SLBB" evidence="16">
    <location>
        <begin position="179"/>
        <end position="258"/>
    </location>
</feature>
<comment type="subcellular location">
    <subcellularLocation>
        <location evidence="1">Cell outer membrane</location>
        <topology evidence="1">Multi-pass membrane protein</topology>
    </subcellularLocation>
</comment>
<evidence type="ECO:0000259" key="15">
    <source>
        <dbReference type="Pfam" id="PF02563"/>
    </source>
</evidence>
<dbReference type="GO" id="GO:0046930">
    <property type="term" value="C:pore complex"/>
    <property type="evidence" value="ECO:0007669"/>
    <property type="project" value="UniProtKB-KW"/>
</dbReference>
<dbReference type="Pfam" id="PF02563">
    <property type="entry name" value="Poly_export"/>
    <property type="match status" value="1"/>
</dbReference>
<evidence type="ECO:0000256" key="2">
    <source>
        <dbReference type="ARBA" id="ARBA00009450"/>
    </source>
</evidence>
<dbReference type="InterPro" id="IPR003715">
    <property type="entry name" value="Poly_export_N"/>
</dbReference>
<dbReference type="PANTHER" id="PTHR33619">
    <property type="entry name" value="POLYSACCHARIDE EXPORT PROTEIN GFCE-RELATED"/>
    <property type="match status" value="1"/>
</dbReference>
<dbReference type="Pfam" id="PF22461">
    <property type="entry name" value="SLBB_2"/>
    <property type="match status" value="1"/>
</dbReference>
<keyword evidence="7" id="KW-0732">Signal</keyword>
<evidence type="ECO:0000256" key="3">
    <source>
        <dbReference type="ARBA" id="ARBA00022448"/>
    </source>
</evidence>
<evidence type="ECO:0000256" key="11">
    <source>
        <dbReference type="ARBA" id="ARBA00023136"/>
    </source>
</evidence>
<keyword evidence="6" id="KW-0812">Transmembrane</keyword>
<keyword evidence="11" id="KW-0472">Membrane</keyword>
<evidence type="ECO:0000256" key="13">
    <source>
        <dbReference type="ARBA" id="ARBA00023237"/>
    </source>
</evidence>
<dbReference type="EMBL" id="UOEL01000094">
    <property type="protein sequence ID" value="VAW12792.1"/>
    <property type="molecule type" value="Genomic_DNA"/>
</dbReference>
<proteinExistence type="inferred from homology"/>